<evidence type="ECO:0000313" key="2">
    <source>
        <dbReference type="Proteomes" id="UP000193144"/>
    </source>
</evidence>
<gene>
    <name evidence="1" type="ORF">BCR34DRAFT_587728</name>
</gene>
<keyword evidence="2" id="KW-1185">Reference proteome</keyword>
<accession>A0A1Y1ZNC4</accession>
<name>A0A1Y1ZNC4_9PLEO</name>
<dbReference type="Proteomes" id="UP000193144">
    <property type="component" value="Unassembled WGS sequence"/>
</dbReference>
<reference evidence="1 2" key="1">
    <citation type="submission" date="2016-07" db="EMBL/GenBank/DDBJ databases">
        <title>Pervasive Adenine N6-methylation of Active Genes in Fungi.</title>
        <authorList>
            <consortium name="DOE Joint Genome Institute"/>
            <person name="Mondo S.J."/>
            <person name="Dannebaum R.O."/>
            <person name="Kuo R.C."/>
            <person name="Labutti K."/>
            <person name="Haridas S."/>
            <person name="Kuo A."/>
            <person name="Salamov A."/>
            <person name="Ahrendt S.R."/>
            <person name="Lipzen A."/>
            <person name="Sullivan W."/>
            <person name="Andreopoulos W.B."/>
            <person name="Clum A."/>
            <person name="Lindquist E."/>
            <person name="Daum C."/>
            <person name="Ramamoorthy G.K."/>
            <person name="Gryganskyi A."/>
            <person name="Culley D."/>
            <person name="Magnuson J.K."/>
            <person name="James T.Y."/>
            <person name="O'Malley M.A."/>
            <person name="Stajich J.E."/>
            <person name="Spatafora J.W."/>
            <person name="Visel A."/>
            <person name="Grigoriev I.V."/>
        </authorList>
    </citation>
    <scope>NUCLEOTIDE SEQUENCE [LARGE SCALE GENOMIC DNA]</scope>
    <source>
        <strain evidence="1 2">CBS 115471</strain>
    </source>
</reference>
<dbReference type="EMBL" id="MCFA01000058">
    <property type="protein sequence ID" value="ORY11730.1"/>
    <property type="molecule type" value="Genomic_DNA"/>
</dbReference>
<protein>
    <submittedName>
        <fullName evidence="1">Uncharacterized protein</fullName>
    </submittedName>
</protein>
<evidence type="ECO:0000313" key="1">
    <source>
        <dbReference type="EMBL" id="ORY11730.1"/>
    </source>
</evidence>
<comment type="caution">
    <text evidence="1">The sequence shown here is derived from an EMBL/GenBank/DDBJ whole genome shotgun (WGS) entry which is preliminary data.</text>
</comment>
<organism evidence="1 2">
    <name type="scientific">Clohesyomyces aquaticus</name>
    <dbReference type="NCBI Taxonomy" id="1231657"/>
    <lineage>
        <taxon>Eukaryota</taxon>
        <taxon>Fungi</taxon>
        <taxon>Dikarya</taxon>
        <taxon>Ascomycota</taxon>
        <taxon>Pezizomycotina</taxon>
        <taxon>Dothideomycetes</taxon>
        <taxon>Pleosporomycetidae</taxon>
        <taxon>Pleosporales</taxon>
        <taxon>Lindgomycetaceae</taxon>
        <taxon>Clohesyomyces</taxon>
    </lineage>
</organism>
<proteinExistence type="predicted"/>
<sequence>MDSGSAAACRSATLALYRGLATYLAPLSQAVEAMDSWSQRASWKSLGQHDGQMLDKGRAVATSAFSNVLEKPVPALCHLCFGIRACSKYPFRLNPAPLKPQASPTWGP</sequence>
<dbReference type="AlphaFoldDB" id="A0A1Y1ZNC4"/>